<dbReference type="Proteomes" id="UP000192660">
    <property type="component" value="Unassembled WGS sequence"/>
</dbReference>
<proteinExistence type="predicted"/>
<accession>A0A1W1WNT1</accession>
<dbReference type="AlphaFoldDB" id="A0A1W1WNT1"/>
<organism evidence="1 2">
    <name type="scientific">Sulfobacillus thermosulfidooxidans (strain DSM 9293 / VKM B-1269 / AT-1)</name>
    <dbReference type="NCBI Taxonomy" id="929705"/>
    <lineage>
        <taxon>Bacteria</taxon>
        <taxon>Bacillati</taxon>
        <taxon>Bacillota</taxon>
        <taxon>Clostridia</taxon>
        <taxon>Eubacteriales</taxon>
        <taxon>Clostridiales Family XVII. Incertae Sedis</taxon>
        <taxon>Sulfobacillus</taxon>
    </lineage>
</organism>
<reference evidence="2" key="1">
    <citation type="submission" date="2017-04" db="EMBL/GenBank/DDBJ databases">
        <authorList>
            <person name="Varghese N."/>
            <person name="Submissions S."/>
        </authorList>
    </citation>
    <scope>NUCLEOTIDE SEQUENCE [LARGE SCALE GENOMIC DNA]</scope>
    <source>
        <strain evidence="2">DSM 9293</strain>
    </source>
</reference>
<name>A0A1W1WNT1_SULTA</name>
<evidence type="ECO:0000313" key="1">
    <source>
        <dbReference type="EMBL" id="SMC07988.1"/>
    </source>
</evidence>
<sequence length="59" mass="6749">MRKNIGDLTHKPIDYSEIPDLSQVSMAIRAQFIPQHDGHDASRLHDLLTQLRNKAQKAQ</sequence>
<evidence type="ECO:0000313" key="2">
    <source>
        <dbReference type="Proteomes" id="UP000192660"/>
    </source>
</evidence>
<dbReference type="RefSeq" id="WP_084662016.1">
    <property type="nucleotide sequence ID" value="NZ_FWWY01000002.1"/>
</dbReference>
<protein>
    <submittedName>
        <fullName evidence="1">Uncharacterized protein</fullName>
    </submittedName>
</protein>
<gene>
    <name evidence="1" type="ORF">SAMN00768000_3577</name>
</gene>
<dbReference type="EMBL" id="FWWY01000002">
    <property type="protein sequence ID" value="SMC07988.1"/>
    <property type="molecule type" value="Genomic_DNA"/>
</dbReference>
<keyword evidence="2" id="KW-1185">Reference proteome</keyword>